<dbReference type="RefSeq" id="WP_316941406.1">
    <property type="nucleotide sequence ID" value="NZ_JAWHZD010000029.1"/>
</dbReference>
<dbReference type="EMBL" id="JAWHZD010000029">
    <property type="protein sequence ID" value="MDV0844680.1"/>
    <property type="molecule type" value="Genomic_DNA"/>
</dbReference>
<gene>
    <name evidence="1" type="ORF">RZP41_26060</name>
</gene>
<comment type="caution">
    <text evidence="1">The sequence shown here is derived from an EMBL/GenBank/DDBJ whole genome shotgun (WGS) entry which is preliminary data.</text>
</comment>
<dbReference type="AlphaFoldDB" id="A0AAW8XWK2"/>
<evidence type="ECO:0008006" key="3">
    <source>
        <dbReference type="Google" id="ProtNLM"/>
    </source>
</evidence>
<evidence type="ECO:0000313" key="1">
    <source>
        <dbReference type="EMBL" id="MDV0844680.1"/>
    </source>
</evidence>
<dbReference type="Proteomes" id="UP001284547">
    <property type="component" value="Unassembled WGS sequence"/>
</dbReference>
<name>A0AAW8XWK2_9ENTR</name>
<reference evidence="1" key="1">
    <citation type="submission" date="2023-10" db="EMBL/GenBank/DDBJ databases">
        <title>Surveillance and assessment of the effects of hospital wastewater treatment on clearance of pathogenic bacterial and antimicrobial resistance genes.</title>
        <authorList>
            <person name="Wu Y."/>
        </authorList>
    </citation>
    <scope>NUCLEOTIDE SEQUENCE</scope>
    <source>
        <strain evidence="1">23-M-SRM-33-1</strain>
    </source>
</reference>
<sequence length="64" mass="7363">MKKVNIKIKGGQIAADFTGFQGKACEALEQKIRPDVLDIEEKELKPEYHFRAGLTEQETENNKW</sequence>
<protein>
    <recommendedName>
        <fullName evidence="3">DUF2997 domain-containing protein</fullName>
    </recommendedName>
</protein>
<proteinExistence type="predicted"/>
<accession>A0AAW8XWK2</accession>
<evidence type="ECO:0000313" key="2">
    <source>
        <dbReference type="Proteomes" id="UP001284547"/>
    </source>
</evidence>
<organism evidence="1 2">
    <name type="scientific">Klebsiella quasipneumoniae subsp. quasipneumoniae</name>
    <dbReference type="NCBI Taxonomy" id="1667327"/>
    <lineage>
        <taxon>Bacteria</taxon>
        <taxon>Pseudomonadati</taxon>
        <taxon>Pseudomonadota</taxon>
        <taxon>Gammaproteobacteria</taxon>
        <taxon>Enterobacterales</taxon>
        <taxon>Enterobacteriaceae</taxon>
        <taxon>Klebsiella/Raoultella group</taxon>
        <taxon>Klebsiella</taxon>
        <taxon>Klebsiella pneumoniae complex</taxon>
    </lineage>
</organism>